<sequence length="159" mass="17730">MKNFILKSALFALLIFATLNCRGGIPDEQSETDKETLIILGFPANADGTPSVLMKYRLDKALKIYNPEKTVAIITTGGAVQNKFEEAVVMKNYLVQKGIPAEKIFAETSAKSTFGNAHYSSKIIKKKNLPNPVIVTSEEHRERAAWTFSLFLENFRMAN</sequence>
<dbReference type="CDD" id="cd06259">
    <property type="entry name" value="YdcF-like"/>
    <property type="match status" value="1"/>
</dbReference>
<dbReference type="InterPro" id="IPR014729">
    <property type="entry name" value="Rossmann-like_a/b/a_fold"/>
</dbReference>
<dbReference type="PANTHER" id="PTHR30336:SF20">
    <property type="entry name" value="DUF218 DOMAIN-CONTAINING PROTEIN"/>
    <property type="match status" value="1"/>
</dbReference>
<reference evidence="3 4" key="1">
    <citation type="submission" date="2016-11" db="EMBL/GenBank/DDBJ databases">
        <authorList>
            <person name="Jaros S."/>
            <person name="Januszkiewicz K."/>
            <person name="Wedrychowicz H."/>
        </authorList>
    </citation>
    <scope>NUCLEOTIDE SEQUENCE [LARGE SCALE GENOMIC DNA]</scope>
    <source>
        <strain evidence="3 4">DSM 25479</strain>
    </source>
</reference>
<gene>
    <name evidence="3" type="ORF">SAMN05443429_102284</name>
</gene>
<dbReference type="InterPro" id="IPR003848">
    <property type="entry name" value="DUF218"/>
</dbReference>
<dbReference type="OrthoDB" id="9782395at2"/>
<keyword evidence="1" id="KW-0732">Signal</keyword>
<proteinExistence type="predicted"/>
<dbReference type="GO" id="GO:0005886">
    <property type="term" value="C:plasma membrane"/>
    <property type="evidence" value="ECO:0007669"/>
    <property type="project" value="TreeGrafter"/>
</dbReference>
<dbReference type="Proteomes" id="UP000184335">
    <property type="component" value="Unassembled WGS sequence"/>
</dbReference>
<dbReference type="AlphaFoldDB" id="A0A1M6CAG3"/>
<evidence type="ECO:0000259" key="2">
    <source>
        <dbReference type="Pfam" id="PF02698"/>
    </source>
</evidence>
<dbReference type="EMBL" id="FQYI01000002">
    <property type="protein sequence ID" value="SHI58012.1"/>
    <property type="molecule type" value="Genomic_DNA"/>
</dbReference>
<feature type="chain" id="PRO_5012432157" evidence="1">
    <location>
        <begin position="24"/>
        <end position="159"/>
    </location>
</feature>
<feature type="signal peptide" evidence="1">
    <location>
        <begin position="1"/>
        <end position="23"/>
    </location>
</feature>
<dbReference type="Pfam" id="PF02698">
    <property type="entry name" value="DUF218"/>
    <property type="match status" value="1"/>
</dbReference>
<keyword evidence="4" id="KW-1185">Reference proteome</keyword>
<protein>
    <submittedName>
        <fullName evidence="3">DUF218 domain-containing protein</fullName>
    </submittedName>
</protein>
<evidence type="ECO:0000313" key="3">
    <source>
        <dbReference type="EMBL" id="SHI58012.1"/>
    </source>
</evidence>
<evidence type="ECO:0000313" key="4">
    <source>
        <dbReference type="Proteomes" id="UP000184335"/>
    </source>
</evidence>
<dbReference type="STRING" id="1118202.SAMN05443429_102284"/>
<dbReference type="PANTHER" id="PTHR30336">
    <property type="entry name" value="INNER MEMBRANE PROTEIN, PROBABLE PERMEASE"/>
    <property type="match status" value="1"/>
</dbReference>
<accession>A0A1M6CAG3</accession>
<dbReference type="Gene3D" id="3.40.50.620">
    <property type="entry name" value="HUPs"/>
    <property type="match status" value="1"/>
</dbReference>
<evidence type="ECO:0000256" key="1">
    <source>
        <dbReference type="SAM" id="SignalP"/>
    </source>
</evidence>
<name>A0A1M6CAG3_9FLAO</name>
<dbReference type="InterPro" id="IPR051599">
    <property type="entry name" value="Cell_Envelope_Assoc"/>
</dbReference>
<dbReference type="RefSeq" id="WP_073178484.1">
    <property type="nucleotide sequence ID" value="NZ_FQYI01000002.1"/>
</dbReference>
<feature type="domain" description="DUF218" evidence="2">
    <location>
        <begin position="38"/>
        <end position="149"/>
    </location>
</feature>
<organism evidence="3 4">
    <name type="scientific">Cruoricaptor ignavus</name>
    <dbReference type="NCBI Taxonomy" id="1118202"/>
    <lineage>
        <taxon>Bacteria</taxon>
        <taxon>Pseudomonadati</taxon>
        <taxon>Bacteroidota</taxon>
        <taxon>Flavobacteriia</taxon>
        <taxon>Flavobacteriales</taxon>
        <taxon>Weeksellaceae</taxon>
        <taxon>Cruoricaptor</taxon>
    </lineage>
</organism>